<name>A0ABT1L403_9GAMM</name>
<dbReference type="InterPro" id="IPR016039">
    <property type="entry name" value="Thiolase-like"/>
</dbReference>
<dbReference type="CDD" id="cd00751">
    <property type="entry name" value="thiolase"/>
    <property type="match status" value="1"/>
</dbReference>
<organism evidence="7 8">
    <name type="scientific">Candidatus Synchoanobacter obligatus</name>
    <dbReference type="NCBI Taxonomy" id="2919597"/>
    <lineage>
        <taxon>Bacteria</taxon>
        <taxon>Pseudomonadati</taxon>
        <taxon>Pseudomonadota</taxon>
        <taxon>Gammaproteobacteria</taxon>
        <taxon>Candidatus Comchoanobacterales</taxon>
        <taxon>Candidatus Comchoanobacteraceae</taxon>
        <taxon>Candidatus Synchoanobacter</taxon>
    </lineage>
</organism>
<dbReference type="InterPro" id="IPR020616">
    <property type="entry name" value="Thiolase_N"/>
</dbReference>
<dbReference type="PANTHER" id="PTHR43365">
    <property type="entry name" value="BLR7806 PROTEIN"/>
    <property type="match status" value="1"/>
</dbReference>
<dbReference type="Pfam" id="PF00108">
    <property type="entry name" value="Thiolase_N"/>
    <property type="match status" value="1"/>
</dbReference>
<dbReference type="Pfam" id="PF02803">
    <property type="entry name" value="Thiolase_C"/>
    <property type="match status" value="1"/>
</dbReference>
<dbReference type="InterPro" id="IPR020615">
    <property type="entry name" value="Thiolase_acyl_enz_int_AS"/>
</dbReference>
<dbReference type="EMBL" id="JAKUDN010000001">
    <property type="protein sequence ID" value="MCP8351922.1"/>
    <property type="molecule type" value="Genomic_DNA"/>
</dbReference>
<dbReference type="PROSITE" id="PS00098">
    <property type="entry name" value="THIOLASE_1"/>
    <property type="match status" value="1"/>
</dbReference>
<evidence type="ECO:0000313" key="7">
    <source>
        <dbReference type="EMBL" id="MCP8351922.1"/>
    </source>
</evidence>
<feature type="domain" description="Thiolase N-terminal" evidence="5">
    <location>
        <begin position="5"/>
        <end position="226"/>
    </location>
</feature>
<gene>
    <name evidence="7" type="ORF">MKS91_01255</name>
</gene>
<dbReference type="PIRSF" id="PIRSF000429">
    <property type="entry name" value="Ac-CoA_Ac_transf"/>
    <property type="match status" value="1"/>
</dbReference>
<dbReference type="PANTHER" id="PTHR43365:SF1">
    <property type="entry name" value="ACETYL-COA C-ACYLTRANSFERASE"/>
    <property type="match status" value="1"/>
</dbReference>
<evidence type="ECO:0000313" key="8">
    <source>
        <dbReference type="Proteomes" id="UP001320768"/>
    </source>
</evidence>
<proteinExistence type="inferred from homology"/>
<evidence type="ECO:0000256" key="2">
    <source>
        <dbReference type="ARBA" id="ARBA00022679"/>
    </source>
</evidence>
<evidence type="ECO:0000259" key="5">
    <source>
        <dbReference type="Pfam" id="PF00108"/>
    </source>
</evidence>
<dbReference type="PROSITE" id="PS00737">
    <property type="entry name" value="THIOLASE_2"/>
    <property type="match status" value="1"/>
</dbReference>
<sequence length="399" mass="42879">MEDCYIINAQRSPRGIGKPTGSLYRITAVNLLAQLLDAVTTPDLSHEIEEVITGCVMPVGEQGANIARSAILCSRLPIHVPGMQINRFCSSGLDAINLMAYKIMAGQANIAIASGVECMSRVPILADGGALVADPRVAFRHNIIPQGISADLIATYFQYSRTQLDSFALSSQQKAKNAMAKKLFKSITPIVNILGNVVLEEDEHPRPDTTLEALADLKPSFAMMGALAGYDDVACYQYPAVEKIQHRHHAGNSSGIVDGAAAVLLASRHAIKKHQLQPLARIVSTGQVGIDPTIMLTGPIEAIQQTLKRAKLTIEDIDLWEINEAFAAVVLRITDQLSIPLKRVNVNGGAIAFGHPLGATGTMLMGTLIDELHRKKKRYGCVVLCTAAGMASCTIIERV</sequence>
<comment type="caution">
    <text evidence="7">The sequence shown here is derived from an EMBL/GenBank/DDBJ whole genome shotgun (WGS) entry which is preliminary data.</text>
</comment>
<dbReference type="EC" id="2.3.1.9" evidence="7"/>
<dbReference type="RefSeq" id="WP_258569030.1">
    <property type="nucleotide sequence ID" value="NZ_JAKUDN010000001.1"/>
</dbReference>
<keyword evidence="3 4" id="KW-0012">Acyltransferase</keyword>
<dbReference type="NCBIfam" id="NF006090">
    <property type="entry name" value="PRK08242.1"/>
    <property type="match status" value="1"/>
</dbReference>
<dbReference type="InterPro" id="IPR020617">
    <property type="entry name" value="Thiolase_C"/>
</dbReference>
<dbReference type="SUPFAM" id="SSF53901">
    <property type="entry name" value="Thiolase-like"/>
    <property type="match status" value="2"/>
</dbReference>
<dbReference type="GO" id="GO:0003985">
    <property type="term" value="F:acetyl-CoA C-acetyltransferase activity"/>
    <property type="evidence" value="ECO:0007669"/>
    <property type="project" value="UniProtKB-EC"/>
</dbReference>
<dbReference type="Proteomes" id="UP001320768">
    <property type="component" value="Unassembled WGS sequence"/>
</dbReference>
<dbReference type="Gene3D" id="3.40.47.10">
    <property type="match status" value="2"/>
</dbReference>
<feature type="domain" description="Thiolase C-terminal" evidence="6">
    <location>
        <begin position="276"/>
        <end position="398"/>
    </location>
</feature>
<dbReference type="NCBIfam" id="TIGR01930">
    <property type="entry name" value="AcCoA-C-Actrans"/>
    <property type="match status" value="1"/>
</dbReference>
<comment type="similarity">
    <text evidence="1 4">Belongs to the thiolase-like superfamily. Thiolase family.</text>
</comment>
<evidence type="ECO:0000256" key="1">
    <source>
        <dbReference type="ARBA" id="ARBA00010982"/>
    </source>
</evidence>
<keyword evidence="8" id="KW-1185">Reference proteome</keyword>
<dbReference type="InterPro" id="IPR002155">
    <property type="entry name" value="Thiolase"/>
</dbReference>
<accession>A0ABT1L403</accession>
<evidence type="ECO:0000256" key="4">
    <source>
        <dbReference type="RuleBase" id="RU003557"/>
    </source>
</evidence>
<dbReference type="InterPro" id="IPR020613">
    <property type="entry name" value="Thiolase_CS"/>
</dbReference>
<evidence type="ECO:0000256" key="3">
    <source>
        <dbReference type="ARBA" id="ARBA00023315"/>
    </source>
</evidence>
<protein>
    <submittedName>
        <fullName evidence="7">Acetyl-CoA C-acetyltransferase</fullName>
        <ecNumber evidence="7">2.3.1.9</ecNumber>
    </submittedName>
</protein>
<reference evidence="7 8" key="1">
    <citation type="journal article" date="2022" name="Nat. Microbiol.">
        <title>The microbiome of a bacterivorous marine choanoflagellate contains a resource-demanding obligate bacterial associate.</title>
        <authorList>
            <person name="Needham D.M."/>
            <person name="Poirier C."/>
            <person name="Bachy C."/>
            <person name="George E.E."/>
            <person name="Wilken S."/>
            <person name="Yung C.C.M."/>
            <person name="Limardo A.J."/>
            <person name="Morando M."/>
            <person name="Sudek L."/>
            <person name="Malmstrom R.R."/>
            <person name="Keeling P.J."/>
            <person name="Santoro A.E."/>
            <person name="Worden A.Z."/>
        </authorList>
    </citation>
    <scope>NUCLEOTIDE SEQUENCE [LARGE SCALE GENOMIC DNA]</scope>
    <source>
        <strain evidence="7 8">Comchoano-2</strain>
    </source>
</reference>
<keyword evidence="2 4" id="KW-0808">Transferase</keyword>
<evidence type="ECO:0000259" key="6">
    <source>
        <dbReference type="Pfam" id="PF02803"/>
    </source>
</evidence>